<feature type="transmembrane region" description="Helical" evidence="6">
    <location>
        <begin position="42"/>
        <end position="61"/>
    </location>
</feature>
<keyword evidence="2 6" id="KW-0812">Transmembrane</keyword>
<organism evidence="7 8">
    <name type="scientific">Aspergillus versicolor CBS 583.65</name>
    <dbReference type="NCBI Taxonomy" id="1036611"/>
    <lineage>
        <taxon>Eukaryota</taxon>
        <taxon>Fungi</taxon>
        <taxon>Dikarya</taxon>
        <taxon>Ascomycota</taxon>
        <taxon>Pezizomycotina</taxon>
        <taxon>Eurotiomycetes</taxon>
        <taxon>Eurotiomycetidae</taxon>
        <taxon>Eurotiales</taxon>
        <taxon>Aspergillaceae</taxon>
        <taxon>Aspergillus</taxon>
        <taxon>Aspergillus subgen. Nidulantes</taxon>
    </lineage>
</organism>
<protein>
    <recommendedName>
        <fullName evidence="9">RTA1 domain protein</fullName>
    </recommendedName>
</protein>
<evidence type="ECO:0000256" key="2">
    <source>
        <dbReference type="ARBA" id="ARBA00022692"/>
    </source>
</evidence>
<feature type="transmembrane region" description="Helical" evidence="6">
    <location>
        <begin position="231"/>
        <end position="249"/>
    </location>
</feature>
<proteinExistence type="predicted"/>
<dbReference type="EMBL" id="KV878139">
    <property type="protein sequence ID" value="OJJ08112.1"/>
    <property type="molecule type" value="Genomic_DNA"/>
</dbReference>
<name>A0A1L9Q330_ASPVE</name>
<evidence type="ECO:0000313" key="7">
    <source>
        <dbReference type="EMBL" id="OJJ08112.1"/>
    </source>
</evidence>
<feature type="transmembrane region" description="Helical" evidence="6">
    <location>
        <begin position="70"/>
        <end position="91"/>
    </location>
</feature>
<dbReference type="VEuPathDB" id="FungiDB:ASPVEDRAFT_89343"/>
<dbReference type="InterPro" id="IPR007568">
    <property type="entry name" value="RTA1"/>
</dbReference>
<dbReference type="OrthoDB" id="5384040at2759"/>
<feature type="transmembrane region" description="Helical" evidence="6">
    <location>
        <begin position="144"/>
        <end position="162"/>
    </location>
</feature>
<evidence type="ECO:0008006" key="9">
    <source>
        <dbReference type="Google" id="ProtNLM"/>
    </source>
</evidence>
<accession>A0A1L9Q330</accession>
<keyword evidence="8" id="KW-1185">Reference proteome</keyword>
<evidence type="ECO:0000256" key="1">
    <source>
        <dbReference type="ARBA" id="ARBA00004141"/>
    </source>
</evidence>
<dbReference type="PANTHER" id="PTHR31465:SF15">
    <property type="entry name" value="LIPID TRANSPORTER ATNI-RELATED"/>
    <property type="match status" value="1"/>
</dbReference>
<evidence type="ECO:0000256" key="3">
    <source>
        <dbReference type="ARBA" id="ARBA00022989"/>
    </source>
</evidence>
<evidence type="ECO:0000256" key="4">
    <source>
        <dbReference type="ARBA" id="ARBA00023136"/>
    </source>
</evidence>
<keyword evidence="3 6" id="KW-1133">Transmembrane helix</keyword>
<evidence type="ECO:0000256" key="6">
    <source>
        <dbReference type="SAM" id="Phobius"/>
    </source>
</evidence>
<dbReference type="PANTHER" id="PTHR31465">
    <property type="entry name" value="PROTEIN RTA1-RELATED"/>
    <property type="match status" value="1"/>
</dbReference>
<dbReference type="Pfam" id="PF04479">
    <property type="entry name" value="RTA1"/>
    <property type="match status" value="1"/>
</dbReference>
<feature type="region of interest" description="Disordered" evidence="5">
    <location>
        <begin position="305"/>
        <end position="381"/>
    </location>
</feature>
<dbReference type="Proteomes" id="UP000184073">
    <property type="component" value="Unassembled WGS sequence"/>
</dbReference>
<feature type="compositionally biased region" description="Basic and acidic residues" evidence="5">
    <location>
        <begin position="317"/>
        <end position="329"/>
    </location>
</feature>
<evidence type="ECO:0000256" key="5">
    <source>
        <dbReference type="SAM" id="MobiDB-lite"/>
    </source>
</evidence>
<feature type="transmembrane region" description="Helical" evidence="6">
    <location>
        <begin position="182"/>
        <end position="204"/>
    </location>
</feature>
<sequence>MSATTTSASETSTPTCLPIPPKENGYVPPGGCGNIHMYEASFAAPVLFSVLFGLTTIIHIVQAIMFKKRYAWVVIMGSLWELIAFIMRSLFAKNQSSDAYNTPFTIFFLLAPIWVNAFLYMTLGRLIYFFLPSGRLGGIGAKRFGHIFVWLEILAFIIQLVGAAFTTDTEASQETIMRGVHIYMGGIGVQELFILIFTGLFIHLQRKMGEMERQGNLDAEKIGRGSIPWRWLFYAIYASLFLITVRIIFRLAQYADGTNIDNPALRNEWFEYVWDAAPIFICLAILNVAHPGRVLVGPDSEFPRVSRKEKKQRKREKKEAKIAEKEAKKDRKRRRKHGNIGVDLLDAQERGSAPGTAPGGYGYQRENQRTWYDNQGNEVRP</sequence>
<dbReference type="STRING" id="1036611.A0A1L9Q330"/>
<dbReference type="RefSeq" id="XP_040673874.1">
    <property type="nucleotide sequence ID" value="XM_040818585.1"/>
</dbReference>
<reference evidence="8" key="1">
    <citation type="journal article" date="2017" name="Genome Biol.">
        <title>Comparative genomics reveals high biological diversity and specific adaptations in the industrially and medically important fungal genus Aspergillus.</title>
        <authorList>
            <person name="de Vries R.P."/>
            <person name="Riley R."/>
            <person name="Wiebenga A."/>
            <person name="Aguilar-Osorio G."/>
            <person name="Amillis S."/>
            <person name="Uchima C.A."/>
            <person name="Anderluh G."/>
            <person name="Asadollahi M."/>
            <person name="Askin M."/>
            <person name="Barry K."/>
            <person name="Battaglia E."/>
            <person name="Bayram O."/>
            <person name="Benocci T."/>
            <person name="Braus-Stromeyer S.A."/>
            <person name="Caldana C."/>
            <person name="Canovas D."/>
            <person name="Cerqueira G.C."/>
            <person name="Chen F."/>
            <person name="Chen W."/>
            <person name="Choi C."/>
            <person name="Clum A."/>
            <person name="Dos Santos R.A."/>
            <person name="Damasio A.R."/>
            <person name="Diallinas G."/>
            <person name="Emri T."/>
            <person name="Fekete E."/>
            <person name="Flipphi M."/>
            <person name="Freyberg S."/>
            <person name="Gallo A."/>
            <person name="Gournas C."/>
            <person name="Habgood R."/>
            <person name="Hainaut M."/>
            <person name="Harispe M.L."/>
            <person name="Henrissat B."/>
            <person name="Hilden K.S."/>
            <person name="Hope R."/>
            <person name="Hossain A."/>
            <person name="Karabika E."/>
            <person name="Karaffa L."/>
            <person name="Karanyi Z."/>
            <person name="Krasevec N."/>
            <person name="Kuo A."/>
            <person name="Kusch H."/>
            <person name="LaButti K."/>
            <person name="Lagendijk E.L."/>
            <person name="Lapidus A."/>
            <person name="Levasseur A."/>
            <person name="Lindquist E."/>
            <person name="Lipzen A."/>
            <person name="Logrieco A.F."/>
            <person name="MacCabe A."/>
            <person name="Maekelae M.R."/>
            <person name="Malavazi I."/>
            <person name="Melin P."/>
            <person name="Meyer V."/>
            <person name="Mielnichuk N."/>
            <person name="Miskei M."/>
            <person name="Molnar A.P."/>
            <person name="Mule G."/>
            <person name="Ngan C.Y."/>
            <person name="Orejas M."/>
            <person name="Orosz E."/>
            <person name="Ouedraogo J.P."/>
            <person name="Overkamp K.M."/>
            <person name="Park H.-S."/>
            <person name="Perrone G."/>
            <person name="Piumi F."/>
            <person name="Punt P.J."/>
            <person name="Ram A.F."/>
            <person name="Ramon A."/>
            <person name="Rauscher S."/>
            <person name="Record E."/>
            <person name="Riano-Pachon D.M."/>
            <person name="Robert V."/>
            <person name="Roehrig J."/>
            <person name="Ruller R."/>
            <person name="Salamov A."/>
            <person name="Salih N.S."/>
            <person name="Samson R.A."/>
            <person name="Sandor E."/>
            <person name="Sanguinetti M."/>
            <person name="Schuetze T."/>
            <person name="Sepcic K."/>
            <person name="Shelest E."/>
            <person name="Sherlock G."/>
            <person name="Sophianopoulou V."/>
            <person name="Squina F.M."/>
            <person name="Sun H."/>
            <person name="Susca A."/>
            <person name="Todd R.B."/>
            <person name="Tsang A."/>
            <person name="Unkles S.E."/>
            <person name="van de Wiele N."/>
            <person name="van Rossen-Uffink D."/>
            <person name="Oliveira J.V."/>
            <person name="Vesth T.C."/>
            <person name="Visser J."/>
            <person name="Yu J.-H."/>
            <person name="Zhou M."/>
            <person name="Andersen M.R."/>
            <person name="Archer D.B."/>
            <person name="Baker S.E."/>
            <person name="Benoit I."/>
            <person name="Brakhage A.A."/>
            <person name="Braus G.H."/>
            <person name="Fischer R."/>
            <person name="Frisvad J.C."/>
            <person name="Goldman G.H."/>
            <person name="Houbraken J."/>
            <person name="Oakley B."/>
            <person name="Pocsi I."/>
            <person name="Scazzocchio C."/>
            <person name="Seiboth B."/>
            <person name="vanKuyk P.A."/>
            <person name="Wortman J."/>
            <person name="Dyer P.S."/>
            <person name="Grigoriev I.V."/>
        </authorList>
    </citation>
    <scope>NUCLEOTIDE SEQUENCE [LARGE SCALE GENOMIC DNA]</scope>
    <source>
        <strain evidence="8">CBS 583.65</strain>
    </source>
</reference>
<feature type="transmembrane region" description="Helical" evidence="6">
    <location>
        <begin position="103"/>
        <end position="123"/>
    </location>
</feature>
<keyword evidence="4 6" id="KW-0472">Membrane</keyword>
<gene>
    <name evidence="7" type="ORF">ASPVEDRAFT_89343</name>
</gene>
<evidence type="ECO:0000313" key="8">
    <source>
        <dbReference type="Proteomes" id="UP000184073"/>
    </source>
</evidence>
<dbReference type="AlphaFoldDB" id="A0A1L9Q330"/>
<comment type="subcellular location">
    <subcellularLocation>
        <location evidence="1">Membrane</location>
        <topology evidence="1">Multi-pass membrane protein</topology>
    </subcellularLocation>
</comment>
<dbReference type="GeneID" id="63734096"/>
<feature type="compositionally biased region" description="Polar residues" evidence="5">
    <location>
        <begin position="369"/>
        <end position="381"/>
    </location>
</feature>
<feature type="compositionally biased region" description="Basic residues" evidence="5">
    <location>
        <begin position="307"/>
        <end position="316"/>
    </location>
</feature>
<dbReference type="GO" id="GO:0016020">
    <property type="term" value="C:membrane"/>
    <property type="evidence" value="ECO:0007669"/>
    <property type="project" value="UniProtKB-SubCell"/>
</dbReference>